<dbReference type="HOGENOM" id="CLU_2603164_0_0_3"/>
<reference evidence="1 2" key="1">
    <citation type="journal article" date="2007" name="PLoS Genet.">
        <title>Patterns and implications of gene gain and loss in the evolution of Prochlorococcus.</title>
        <authorList>
            <person name="Kettler G.C."/>
            <person name="Martiny A.C."/>
            <person name="Huang K."/>
            <person name="Zucker J."/>
            <person name="Coleman M.L."/>
            <person name="Rodrigue S."/>
            <person name="Chen F."/>
            <person name="Lapidus A."/>
            <person name="Ferriera S."/>
            <person name="Johnson J."/>
            <person name="Steglich C."/>
            <person name="Church G.M."/>
            <person name="Richardson P."/>
            <person name="Chisholm S.W."/>
        </authorList>
    </citation>
    <scope>NUCLEOTIDE SEQUENCE [LARGE SCALE GENOMIC DNA]</scope>
    <source>
        <strain evidence="1 2">MIT 9515</strain>
    </source>
</reference>
<evidence type="ECO:0000313" key="2">
    <source>
        <dbReference type="Proteomes" id="UP000001589"/>
    </source>
</evidence>
<organism evidence="1 2">
    <name type="scientific">Prochlorococcus marinus (strain MIT 9515)</name>
    <dbReference type="NCBI Taxonomy" id="167542"/>
    <lineage>
        <taxon>Bacteria</taxon>
        <taxon>Bacillati</taxon>
        <taxon>Cyanobacteriota</taxon>
        <taxon>Cyanophyceae</taxon>
        <taxon>Synechococcales</taxon>
        <taxon>Prochlorococcaceae</taxon>
        <taxon>Prochlorococcus</taxon>
    </lineage>
</organism>
<sequence length="85" mass="10119">MKLIIFLNKEVKKKLFSGLADWIIDNEPNYPSFAQCKLWIKKQDSQYVITKNDEKEILMLLTYLPMSQQMNNVLYAKYLDQILSK</sequence>
<accession>A2BXD2</accession>
<protein>
    <submittedName>
        <fullName evidence="1">Uncharacterized protein</fullName>
    </submittedName>
</protein>
<dbReference type="Proteomes" id="UP000001589">
    <property type="component" value="Chromosome"/>
</dbReference>
<dbReference type="KEGG" id="pmc:P9515_12361"/>
<evidence type="ECO:0000313" key="1">
    <source>
        <dbReference type="EMBL" id="ABM72443.1"/>
    </source>
</evidence>
<name>A2BXD2_PROM5</name>
<dbReference type="EMBL" id="CP000552">
    <property type="protein sequence ID" value="ABM72443.1"/>
    <property type="molecule type" value="Genomic_DNA"/>
</dbReference>
<proteinExistence type="predicted"/>
<gene>
    <name evidence="1" type="ordered locus">P9515_12361</name>
</gene>
<dbReference type="AlphaFoldDB" id="A2BXD2"/>